<protein>
    <recommendedName>
        <fullName evidence="3">Site-specific recombinase XerD</fullName>
    </recommendedName>
</protein>
<accession>A0A1G9B0D2</accession>
<dbReference type="STRING" id="417292.SAMN05421806_106251"/>
<evidence type="ECO:0000313" key="2">
    <source>
        <dbReference type="Proteomes" id="UP000199155"/>
    </source>
</evidence>
<gene>
    <name evidence="1" type="ORF">SAMN05421806_106251</name>
</gene>
<proteinExistence type="predicted"/>
<dbReference type="AlphaFoldDB" id="A0A1G9B0D2"/>
<dbReference type="EMBL" id="FNFF01000006">
    <property type="protein sequence ID" value="SDK32908.1"/>
    <property type="molecule type" value="Genomic_DNA"/>
</dbReference>
<sequence>MSRRSRSAALDRVVTVMVRQLPGLDKDAALEALVASRCHGWRGLKELDEHLAEHPGALKDGSSRVPKAVFRLTRTLHAGGRRDVVLTPCGSCGTTTRVLPHLDQSRARICEPCYTRANPRECIRCGNWGRIMARRPDGEICHNCYNADTANLKACATCGHRRPAARRLPDGKVLCQRCAPMPLHTCSVCGTTAPAWAITQDGAMCRKCYRTPGRLCGKCERVLPVARRATANSPDICINCYRGPTRVCSVCARRRPCNLDRTTRQPTCAGCHARPRRGCARCGRTREVQALWPLGPVCNTCYQWVRKNPGSCSTCGTYRALVGVTEEGAAACGPCSGEDIEYTCRTCGRAGYLYVQGSCDRCVLRVRVRDLLARPDGTLSEQLRGVVAALDGVPHPDRTLRWLRGSRAAELLISIAQNEGEVTHHLLDGMTPGPALNFLRGLLVHAGALPERDEYLERIGPWLNGVLEDCPVHHVRLVRPFVQWHVLLRARRNSNRHGFTDAAGAATRYRIRVALRFLQWLDERSVPFEELSQAVLDEWLHSNGSRRSVNEVRHFLGWAASRRLVGQITVPTVPQRQPENFLHEADYADQLRRCVSDSEIPIDVRVLGSLVLLFGVPIKNVLSLSTEDVMRKVDGTYVKLGGKPLLLPPRLAILLHGLAGSDLRRASIGRAESERYLFPGMVPGRPATATSYVRRLNSYGVRIRPARNSARLALATDLPASVIADLFGMHIGTAVRWVQYAKRDWLDYVAERAGARDGKASAHEIVAPNELPPQAG</sequence>
<dbReference type="Proteomes" id="UP000199155">
    <property type="component" value="Unassembled WGS sequence"/>
</dbReference>
<keyword evidence="2" id="KW-1185">Reference proteome</keyword>
<evidence type="ECO:0008006" key="3">
    <source>
        <dbReference type="Google" id="ProtNLM"/>
    </source>
</evidence>
<organism evidence="1 2">
    <name type="scientific">Streptomyces indicus</name>
    <dbReference type="NCBI Taxonomy" id="417292"/>
    <lineage>
        <taxon>Bacteria</taxon>
        <taxon>Bacillati</taxon>
        <taxon>Actinomycetota</taxon>
        <taxon>Actinomycetes</taxon>
        <taxon>Kitasatosporales</taxon>
        <taxon>Streptomycetaceae</taxon>
        <taxon>Streptomyces</taxon>
    </lineage>
</organism>
<name>A0A1G9B0D2_9ACTN</name>
<reference evidence="1 2" key="1">
    <citation type="submission" date="2016-10" db="EMBL/GenBank/DDBJ databases">
        <authorList>
            <person name="de Groot N.N."/>
        </authorList>
    </citation>
    <scope>NUCLEOTIDE SEQUENCE [LARGE SCALE GENOMIC DNA]</scope>
    <source>
        <strain evidence="1 2">CGMCC 4.5727</strain>
    </source>
</reference>
<evidence type="ECO:0000313" key="1">
    <source>
        <dbReference type="EMBL" id="SDK32908.1"/>
    </source>
</evidence>